<evidence type="ECO:0000313" key="5">
    <source>
        <dbReference type="EMBL" id="NGN64658.1"/>
    </source>
</evidence>
<keyword evidence="6" id="KW-1185">Reference proteome</keyword>
<name>A0A6G4TZV6_9ACTN</name>
<reference evidence="5 6" key="1">
    <citation type="submission" date="2020-02" db="EMBL/GenBank/DDBJ databases">
        <title>Whole-genome analyses of novel actinobacteria.</title>
        <authorList>
            <person name="Sahin N."/>
        </authorList>
    </citation>
    <scope>NUCLEOTIDE SEQUENCE [LARGE SCALE GENOMIC DNA]</scope>
    <source>
        <strain evidence="5 6">A7024</strain>
    </source>
</reference>
<comment type="caution">
    <text evidence="5">The sequence shown here is derived from an EMBL/GenBank/DDBJ whole genome shotgun (WGS) entry which is preliminary data.</text>
</comment>
<evidence type="ECO:0000259" key="4">
    <source>
        <dbReference type="Pfam" id="PF17853"/>
    </source>
</evidence>
<dbReference type="InterPro" id="IPR042070">
    <property type="entry name" value="PucR_C-HTH_sf"/>
</dbReference>
<dbReference type="Proteomes" id="UP000481583">
    <property type="component" value="Unassembled WGS sequence"/>
</dbReference>
<feature type="domain" description="RsbT co-antagonist protein RsbRD N-terminal" evidence="3">
    <location>
        <begin position="27"/>
        <end position="165"/>
    </location>
</feature>
<dbReference type="Gene3D" id="1.10.10.2840">
    <property type="entry name" value="PucR C-terminal helix-turn-helix domain"/>
    <property type="match status" value="1"/>
</dbReference>
<dbReference type="InterPro" id="IPR041522">
    <property type="entry name" value="CdaR_GGDEF"/>
</dbReference>
<dbReference type="Pfam" id="PF13556">
    <property type="entry name" value="HTH_30"/>
    <property type="match status" value="1"/>
</dbReference>
<dbReference type="InterPro" id="IPR051448">
    <property type="entry name" value="CdaR-like_regulators"/>
</dbReference>
<dbReference type="RefSeq" id="WP_165236357.1">
    <property type="nucleotide sequence ID" value="NZ_JAAKZV010000040.1"/>
</dbReference>
<sequence>MAVLRARTEREWEVLLSASDELASRVPELTDRLLEELIAHSPQYDLAVPRDEHWRQIDAALRYGIEAIVTSREGTRRDLEYAAELGRCRAEQGLPLELLLYAYRHAGYLVWETLLDIVTAKDPEALPLLGHTATVIWAGTDRQTATVTDAYRATERELRRRTDERVQALLDALLAGGAEPELAQRAAAALDLPVRGRYAVVVLRGAEHGVFGEPGGMRFLWRIRPDSEVGLVALGEAAGTAELAAAVAARSAGPGGISPVVGGLTELGRARRWAELALRTVPAGSTEVVRLDRRLPAAFVVSQPELARLLVADVFGELMALEATDRAVLLETLDAWLECSGSAGRAATRLYCHRNTVFNRLRRVEQLTSRSLSRPRDLTEITLALDAYRLTGEDAVE</sequence>
<feature type="domain" description="PucR C-terminal helix-turn-helix" evidence="2">
    <location>
        <begin position="329"/>
        <end position="387"/>
    </location>
</feature>
<accession>A0A6G4TZV6</accession>
<evidence type="ECO:0000259" key="2">
    <source>
        <dbReference type="Pfam" id="PF13556"/>
    </source>
</evidence>
<evidence type="ECO:0000256" key="1">
    <source>
        <dbReference type="ARBA" id="ARBA00006754"/>
    </source>
</evidence>
<comment type="similarity">
    <text evidence="1">Belongs to the CdaR family.</text>
</comment>
<dbReference type="InterPro" id="IPR025736">
    <property type="entry name" value="PucR_C-HTH_dom"/>
</dbReference>
<evidence type="ECO:0000259" key="3">
    <source>
        <dbReference type="Pfam" id="PF14361"/>
    </source>
</evidence>
<protein>
    <submittedName>
        <fullName evidence="5">PucR family transcriptional regulator</fullName>
    </submittedName>
</protein>
<proteinExistence type="inferred from homology"/>
<dbReference type="Pfam" id="PF14361">
    <property type="entry name" value="RsbRD_N"/>
    <property type="match status" value="1"/>
</dbReference>
<dbReference type="PANTHER" id="PTHR33744:SF1">
    <property type="entry name" value="DNA-BINDING TRANSCRIPTIONAL ACTIVATOR ADER"/>
    <property type="match status" value="1"/>
</dbReference>
<dbReference type="PANTHER" id="PTHR33744">
    <property type="entry name" value="CARBOHYDRATE DIACID REGULATOR"/>
    <property type="match status" value="1"/>
</dbReference>
<dbReference type="Pfam" id="PF17853">
    <property type="entry name" value="GGDEF_2"/>
    <property type="match status" value="1"/>
</dbReference>
<evidence type="ECO:0000313" key="6">
    <source>
        <dbReference type="Proteomes" id="UP000481583"/>
    </source>
</evidence>
<gene>
    <name evidence="5" type="ORF">G5C51_12195</name>
</gene>
<dbReference type="AlphaFoldDB" id="A0A6G4TZV6"/>
<feature type="domain" description="CdaR GGDEF-like" evidence="4">
    <location>
        <begin position="176"/>
        <end position="280"/>
    </location>
</feature>
<dbReference type="EMBL" id="JAAKZV010000040">
    <property type="protein sequence ID" value="NGN64658.1"/>
    <property type="molecule type" value="Genomic_DNA"/>
</dbReference>
<organism evidence="5 6">
    <name type="scientific">Streptomyces coryli</name>
    <dbReference type="NCBI Taxonomy" id="1128680"/>
    <lineage>
        <taxon>Bacteria</taxon>
        <taxon>Bacillati</taxon>
        <taxon>Actinomycetota</taxon>
        <taxon>Actinomycetes</taxon>
        <taxon>Kitasatosporales</taxon>
        <taxon>Streptomycetaceae</taxon>
        <taxon>Streptomyces</taxon>
    </lineage>
</organism>
<dbReference type="InterPro" id="IPR025751">
    <property type="entry name" value="RsbRD_N_dom"/>
</dbReference>